<dbReference type="Pfam" id="PF17293">
    <property type="entry name" value="Arm-DNA-bind_5"/>
    <property type="match status" value="1"/>
</dbReference>
<comment type="caution">
    <text evidence="5">The sequence shown here is derived from an EMBL/GenBank/DDBJ whole genome shotgun (WGS) entry which is preliminary data.</text>
</comment>
<dbReference type="Pfam" id="PF13102">
    <property type="entry name" value="Phage_int_SAM_5"/>
    <property type="match status" value="1"/>
</dbReference>
<comment type="similarity">
    <text evidence="1">Belongs to the 'phage' integrase family.</text>
</comment>
<dbReference type="CDD" id="cd01185">
    <property type="entry name" value="INTN1_C_like"/>
    <property type="match status" value="1"/>
</dbReference>
<dbReference type="InterPro" id="IPR025269">
    <property type="entry name" value="SAM-like_dom"/>
</dbReference>
<dbReference type="InterPro" id="IPR011010">
    <property type="entry name" value="DNA_brk_join_enz"/>
</dbReference>
<dbReference type="InterPro" id="IPR002104">
    <property type="entry name" value="Integrase_catalytic"/>
</dbReference>
<dbReference type="PROSITE" id="PS51898">
    <property type="entry name" value="TYR_RECOMBINASE"/>
    <property type="match status" value="1"/>
</dbReference>
<dbReference type="InterPro" id="IPR035386">
    <property type="entry name" value="Arm-DNA-bind_5"/>
</dbReference>
<dbReference type="EMBL" id="RJUG01000002">
    <property type="protein sequence ID" value="ROI10057.1"/>
    <property type="molecule type" value="Genomic_DNA"/>
</dbReference>
<dbReference type="Proteomes" id="UP000270224">
    <property type="component" value="Unassembled WGS sequence"/>
</dbReference>
<evidence type="ECO:0000313" key="6">
    <source>
        <dbReference type="Proteomes" id="UP000270224"/>
    </source>
</evidence>
<name>A0A3N0WY98_9FLAO</name>
<dbReference type="PANTHER" id="PTHR30349">
    <property type="entry name" value="PHAGE INTEGRASE-RELATED"/>
    <property type="match status" value="1"/>
</dbReference>
<dbReference type="AlphaFoldDB" id="A0A3N0WY98"/>
<organism evidence="5 6">
    <name type="scientific">Kaistella daneshvariae</name>
    <dbReference type="NCBI Taxonomy" id="2487074"/>
    <lineage>
        <taxon>Bacteria</taxon>
        <taxon>Pseudomonadati</taxon>
        <taxon>Bacteroidota</taxon>
        <taxon>Flavobacteriia</taxon>
        <taxon>Flavobacteriales</taxon>
        <taxon>Weeksellaceae</taxon>
        <taxon>Chryseobacterium group</taxon>
        <taxon>Kaistella</taxon>
    </lineage>
</organism>
<reference evidence="6" key="1">
    <citation type="submission" date="2018-11" db="EMBL/GenBank/DDBJ databases">
        <title>Proposal to divide the Flavobacteriaceae and reorganize its genera based on Amino Acid Identity values calculated from whole genome sequences.</title>
        <authorList>
            <person name="Nicholson A.C."/>
            <person name="Gulvik C.A."/>
            <person name="Whitney A.M."/>
            <person name="Humrighouse B.W."/>
            <person name="Bell M."/>
            <person name="Holmens B."/>
            <person name="Steigerwalt A."/>
            <person name="Villarma A."/>
            <person name="Sheth M."/>
            <person name="Batra D."/>
            <person name="Pryor J."/>
            <person name="Bernardet J.-F."/>
            <person name="Hugo C."/>
            <person name="Kampfer P."/>
            <person name="Newman J."/>
            <person name="Mcquiston J.R."/>
        </authorList>
    </citation>
    <scope>NUCLEOTIDE SEQUENCE [LARGE SCALE GENOMIC DNA]</scope>
    <source>
        <strain evidence="6">H3056</strain>
    </source>
</reference>
<dbReference type="RefSeq" id="WP_123265303.1">
    <property type="nucleotide sequence ID" value="NZ_RJUG01000002.1"/>
</dbReference>
<dbReference type="GO" id="GO:0006310">
    <property type="term" value="P:DNA recombination"/>
    <property type="evidence" value="ECO:0007669"/>
    <property type="project" value="UniProtKB-KW"/>
</dbReference>
<dbReference type="SUPFAM" id="SSF56349">
    <property type="entry name" value="DNA breaking-rejoining enzymes"/>
    <property type="match status" value="1"/>
</dbReference>
<proteinExistence type="inferred from homology"/>
<evidence type="ECO:0000256" key="2">
    <source>
        <dbReference type="ARBA" id="ARBA00023125"/>
    </source>
</evidence>
<dbReference type="OrthoDB" id="1098628at2"/>
<dbReference type="InterPro" id="IPR010998">
    <property type="entry name" value="Integrase_recombinase_N"/>
</dbReference>
<dbReference type="GO" id="GO:0003677">
    <property type="term" value="F:DNA binding"/>
    <property type="evidence" value="ECO:0007669"/>
    <property type="project" value="UniProtKB-KW"/>
</dbReference>
<evidence type="ECO:0000256" key="1">
    <source>
        <dbReference type="ARBA" id="ARBA00008857"/>
    </source>
</evidence>
<dbReference type="Pfam" id="PF00589">
    <property type="entry name" value="Phage_integrase"/>
    <property type="match status" value="1"/>
</dbReference>
<evidence type="ECO:0000259" key="4">
    <source>
        <dbReference type="PROSITE" id="PS51898"/>
    </source>
</evidence>
<keyword evidence="3" id="KW-0233">DNA recombination</keyword>
<gene>
    <name evidence="5" type="ORF">EGI11_04725</name>
</gene>
<dbReference type="InterPro" id="IPR050090">
    <property type="entry name" value="Tyrosine_recombinase_XerCD"/>
</dbReference>
<dbReference type="GO" id="GO:0015074">
    <property type="term" value="P:DNA integration"/>
    <property type="evidence" value="ECO:0007669"/>
    <property type="project" value="InterPro"/>
</dbReference>
<dbReference type="Gene3D" id="1.10.150.130">
    <property type="match status" value="1"/>
</dbReference>
<protein>
    <submittedName>
        <fullName evidence="5">Site-specific integrase</fullName>
    </submittedName>
</protein>
<dbReference type="PANTHER" id="PTHR30349:SF64">
    <property type="entry name" value="PROPHAGE INTEGRASE INTD-RELATED"/>
    <property type="match status" value="1"/>
</dbReference>
<keyword evidence="2" id="KW-0238">DNA-binding</keyword>
<evidence type="ECO:0000256" key="3">
    <source>
        <dbReference type="ARBA" id="ARBA00023172"/>
    </source>
</evidence>
<evidence type="ECO:0000313" key="5">
    <source>
        <dbReference type="EMBL" id="ROI10057.1"/>
    </source>
</evidence>
<dbReference type="Gene3D" id="1.10.443.10">
    <property type="entry name" value="Intergrase catalytic core"/>
    <property type="match status" value="1"/>
</dbReference>
<dbReference type="InterPro" id="IPR013762">
    <property type="entry name" value="Integrase-like_cat_sf"/>
</dbReference>
<accession>A0A3N0WY98</accession>
<sequence>MQTYSLLFYAKKTKSDPEFSAVYLRITIDGNRKELSTGRRIKTSDWNCKAGKHAGRSSFANSFNSFLESLRTKMFESYSYLLNNRKNITCETLMNRFLGIEERTVTLIEAFTDHNNQIKQLIGNGFAYGTWERYETSLRHTRQFLLWKYKITDIDVREINPAFICDYEFFLRTVRNCANNSAVKYIKNFQKIINICLNNEWITKNPFANYKSKVVAPDIRCLTEDELSTVKTKIFRTERLSQVRDIFIFCCYTGLAYSDVKKLALENIILDQNKEKWIKVKRTKTKVEARIPVLPAANEIMEKYSRCPRCLNEEKVLPVLSNQKMNEYLKEIATLCGLDFDITFHTARHTFATTVTLNNGVPLETVSKMLGHSSIQMTQHYAKLQDHKIGDDMNVLKKRLEKRTARKASGVE</sequence>
<feature type="domain" description="Tyr recombinase" evidence="4">
    <location>
        <begin position="217"/>
        <end position="401"/>
    </location>
</feature>